<proteinExistence type="inferred from homology"/>
<feature type="transmembrane region" description="Helical" evidence="8">
    <location>
        <begin position="273"/>
        <end position="296"/>
    </location>
</feature>
<accession>A0ABP7VW69</accession>
<protein>
    <submittedName>
        <fullName evidence="9">MATE family efflux transporter</fullName>
    </submittedName>
</protein>
<comment type="caution">
    <text evidence="9">The sequence shown here is derived from an EMBL/GenBank/DDBJ whole genome shotgun (WGS) entry which is preliminary data.</text>
</comment>
<feature type="transmembrane region" description="Helical" evidence="8">
    <location>
        <begin position="163"/>
        <end position="180"/>
    </location>
</feature>
<evidence type="ECO:0000256" key="4">
    <source>
        <dbReference type="ARBA" id="ARBA00022475"/>
    </source>
</evidence>
<evidence type="ECO:0000256" key="5">
    <source>
        <dbReference type="ARBA" id="ARBA00022692"/>
    </source>
</evidence>
<evidence type="ECO:0000256" key="7">
    <source>
        <dbReference type="ARBA" id="ARBA00023136"/>
    </source>
</evidence>
<evidence type="ECO:0000256" key="6">
    <source>
        <dbReference type="ARBA" id="ARBA00022989"/>
    </source>
</evidence>
<dbReference type="Pfam" id="PF01554">
    <property type="entry name" value="MatE"/>
    <property type="match status" value="2"/>
</dbReference>
<evidence type="ECO:0000313" key="9">
    <source>
        <dbReference type="EMBL" id="GAA4075429.1"/>
    </source>
</evidence>
<evidence type="ECO:0000256" key="2">
    <source>
        <dbReference type="ARBA" id="ARBA00010199"/>
    </source>
</evidence>
<keyword evidence="6 8" id="KW-1133">Transmembrane helix</keyword>
<dbReference type="Proteomes" id="UP001501734">
    <property type="component" value="Unassembled WGS sequence"/>
</dbReference>
<evidence type="ECO:0000256" key="8">
    <source>
        <dbReference type="SAM" id="Phobius"/>
    </source>
</evidence>
<feature type="transmembrane region" description="Helical" evidence="8">
    <location>
        <begin position="50"/>
        <end position="72"/>
    </location>
</feature>
<name>A0ABP7VW69_9BACI</name>
<feature type="transmembrane region" description="Helical" evidence="8">
    <location>
        <begin position="246"/>
        <end position="267"/>
    </location>
</feature>
<feature type="transmembrane region" description="Helical" evidence="8">
    <location>
        <begin position="130"/>
        <end position="151"/>
    </location>
</feature>
<dbReference type="RefSeq" id="WP_344912861.1">
    <property type="nucleotide sequence ID" value="NZ_BAABDL010000116.1"/>
</dbReference>
<dbReference type="InterPro" id="IPR048279">
    <property type="entry name" value="MdtK-like"/>
</dbReference>
<feature type="transmembrane region" description="Helical" evidence="8">
    <location>
        <begin position="411"/>
        <end position="430"/>
    </location>
</feature>
<dbReference type="InterPro" id="IPR051327">
    <property type="entry name" value="MATE_MepA_subfamily"/>
</dbReference>
<keyword evidence="7 8" id="KW-0472">Membrane</keyword>
<evidence type="ECO:0000256" key="1">
    <source>
        <dbReference type="ARBA" id="ARBA00004651"/>
    </source>
</evidence>
<keyword evidence="3" id="KW-0813">Transport</keyword>
<dbReference type="InterPro" id="IPR002528">
    <property type="entry name" value="MATE_fam"/>
</dbReference>
<sequence length="439" mass="48187">MEIRGDLKTYSKYVSLNVAGMIGTSVYILADTLFVANGIGETGIAALNLALPVFSLVQGLSFMLGIGGATWYSILRAQNKHEEATKSYNQTLLFGALISFVIILLGLFGSESIAKLVGANQETFTMTNTYIKVIMVFSPFFIFNNMLIAFIRNDRNPKLAMTAMLLGSLINIIFDYIFIFPLNMGMFGAVLATSCAPIFGLMLMSTHFKRAENSLRLTKIKLKLKSFWTITKLGVSSFISEMSSGIVMFIFNILILGIAGNIGVAAYGVISNLAIIAIAIFTGVAQGIQPIISHIFGLRNSKLLNRNLIYGLITSLSISVLIYLIIGMSSEQLISFFNRDNNMILAEIAKEGLLIYFVGMFFAGFNIIAIACLSAMDQSGLAFRFSILRSVILIVPFSFVLANSFDLTGVWASFVLTEAITSVLISWQLYRSNKQRIII</sequence>
<evidence type="ECO:0000256" key="3">
    <source>
        <dbReference type="ARBA" id="ARBA00022448"/>
    </source>
</evidence>
<feature type="transmembrane region" description="Helical" evidence="8">
    <location>
        <begin position="387"/>
        <end position="405"/>
    </location>
</feature>
<feature type="transmembrane region" description="Helical" evidence="8">
    <location>
        <begin position="353"/>
        <end position="375"/>
    </location>
</feature>
<feature type="transmembrane region" description="Helical" evidence="8">
    <location>
        <begin position="12"/>
        <end position="30"/>
    </location>
</feature>
<evidence type="ECO:0000313" key="10">
    <source>
        <dbReference type="Proteomes" id="UP001501734"/>
    </source>
</evidence>
<comment type="subcellular location">
    <subcellularLocation>
        <location evidence="1">Cell membrane</location>
        <topology evidence="1">Multi-pass membrane protein</topology>
    </subcellularLocation>
</comment>
<comment type="similarity">
    <text evidence="2">Belongs to the multi antimicrobial extrusion (MATE) (TC 2.A.66.1) family.</text>
</comment>
<feature type="transmembrane region" description="Helical" evidence="8">
    <location>
        <begin position="92"/>
        <end position="110"/>
    </location>
</feature>
<feature type="transmembrane region" description="Helical" evidence="8">
    <location>
        <begin position="186"/>
        <end position="206"/>
    </location>
</feature>
<reference evidence="10" key="1">
    <citation type="journal article" date="2019" name="Int. J. Syst. Evol. Microbiol.">
        <title>The Global Catalogue of Microorganisms (GCM) 10K type strain sequencing project: providing services to taxonomists for standard genome sequencing and annotation.</title>
        <authorList>
            <consortium name="The Broad Institute Genomics Platform"/>
            <consortium name="The Broad Institute Genome Sequencing Center for Infectious Disease"/>
            <person name="Wu L."/>
            <person name="Ma J."/>
        </authorList>
    </citation>
    <scope>NUCLEOTIDE SEQUENCE [LARGE SCALE GENOMIC DNA]</scope>
    <source>
        <strain evidence="10">JCM 17250</strain>
    </source>
</reference>
<dbReference type="EMBL" id="BAABDL010000116">
    <property type="protein sequence ID" value="GAA4075429.1"/>
    <property type="molecule type" value="Genomic_DNA"/>
</dbReference>
<dbReference type="PIRSF" id="PIRSF006603">
    <property type="entry name" value="DinF"/>
    <property type="match status" value="1"/>
</dbReference>
<organism evidence="9 10">
    <name type="scientific">Amphibacillus indicireducens</name>
    <dbReference type="NCBI Taxonomy" id="1076330"/>
    <lineage>
        <taxon>Bacteria</taxon>
        <taxon>Bacillati</taxon>
        <taxon>Bacillota</taxon>
        <taxon>Bacilli</taxon>
        <taxon>Bacillales</taxon>
        <taxon>Bacillaceae</taxon>
        <taxon>Amphibacillus</taxon>
    </lineage>
</organism>
<keyword evidence="5 8" id="KW-0812">Transmembrane</keyword>
<keyword evidence="10" id="KW-1185">Reference proteome</keyword>
<feature type="transmembrane region" description="Helical" evidence="8">
    <location>
        <begin position="308"/>
        <end position="326"/>
    </location>
</feature>
<dbReference type="PANTHER" id="PTHR43823:SF3">
    <property type="entry name" value="MULTIDRUG EXPORT PROTEIN MEPA"/>
    <property type="match status" value="1"/>
</dbReference>
<keyword evidence="4" id="KW-1003">Cell membrane</keyword>
<gene>
    <name evidence="9" type="ORF">GCM10022410_20460</name>
</gene>
<dbReference type="PANTHER" id="PTHR43823">
    <property type="entry name" value="SPORULATION PROTEIN YKVU"/>
    <property type="match status" value="1"/>
</dbReference>